<dbReference type="OrthoDB" id="1807379at2"/>
<organism evidence="1 2">
    <name type="scientific">Desulfotruncus arcticus DSM 17038</name>
    <dbReference type="NCBI Taxonomy" id="1121424"/>
    <lineage>
        <taxon>Bacteria</taxon>
        <taxon>Bacillati</taxon>
        <taxon>Bacillota</taxon>
        <taxon>Clostridia</taxon>
        <taxon>Eubacteriales</taxon>
        <taxon>Desulfallaceae</taxon>
        <taxon>Desulfotruncus</taxon>
    </lineage>
</organism>
<dbReference type="Proteomes" id="UP000199337">
    <property type="component" value="Unassembled WGS sequence"/>
</dbReference>
<evidence type="ECO:0000313" key="1">
    <source>
        <dbReference type="EMBL" id="SFG25747.1"/>
    </source>
</evidence>
<dbReference type="STRING" id="341036.SAMN05660649_01169"/>
<name>A0A1I2QHP8_9FIRM</name>
<gene>
    <name evidence="1" type="ORF">SAMN05660649_01169</name>
</gene>
<keyword evidence="2" id="KW-1185">Reference proteome</keyword>
<protein>
    <submittedName>
        <fullName evidence="1">Uncharacterized protein</fullName>
    </submittedName>
</protein>
<reference evidence="2" key="1">
    <citation type="submission" date="2016-10" db="EMBL/GenBank/DDBJ databases">
        <authorList>
            <person name="Varghese N."/>
            <person name="Submissions S."/>
        </authorList>
    </citation>
    <scope>NUCLEOTIDE SEQUENCE [LARGE SCALE GENOMIC DNA]</scope>
    <source>
        <strain evidence="2">DSM 17038</strain>
    </source>
</reference>
<proteinExistence type="predicted"/>
<accession>A0A1I2QHP8</accession>
<sequence>MLFRRYEEVILRLEELGTRMGKLCNSERQELQSLLEEQAWLGLTLVKKARSLMEDIDKNFESLFDWMVLSSDLIDRAAEQGGRPDDVLRLKLVMSEAGSLREQLKKLSINNNIADNNDRKGDEDAKANDLTVGLETKTTSLEVEAVFEAAAALEPVEVISAVPAQQVKVKKVRKKKAKVKKRANAYAPPSELLTSISRRMVPTVRRYVDLPELNPAVSKIIQPRQE</sequence>
<evidence type="ECO:0000313" key="2">
    <source>
        <dbReference type="Proteomes" id="UP000199337"/>
    </source>
</evidence>
<dbReference type="AlphaFoldDB" id="A0A1I2QHP8"/>
<dbReference type="EMBL" id="FOOX01000003">
    <property type="protein sequence ID" value="SFG25747.1"/>
    <property type="molecule type" value="Genomic_DNA"/>
</dbReference>
<dbReference type="RefSeq" id="WP_092469618.1">
    <property type="nucleotide sequence ID" value="NZ_FOOX01000003.1"/>
</dbReference>